<keyword evidence="11" id="KW-0472">Membrane</keyword>
<feature type="domain" description="Mitochondria-eating protein C-terminal" evidence="14">
    <location>
        <begin position="186"/>
        <end position="373"/>
    </location>
</feature>
<dbReference type="KEGG" id="cvn:111122914"/>
<protein>
    <recommendedName>
        <fullName evidence="5">Mitochondria-eating protein</fullName>
    </recommendedName>
    <alternativeName>
        <fullName evidence="12">Spermatogenesis-associated protein 18</fullName>
    </alternativeName>
</protein>
<feature type="coiled-coil region" evidence="13">
    <location>
        <begin position="114"/>
        <end position="148"/>
    </location>
</feature>
<evidence type="ECO:0000256" key="2">
    <source>
        <dbReference type="ARBA" id="ARBA00004305"/>
    </source>
</evidence>
<dbReference type="GO" id="GO:0005759">
    <property type="term" value="C:mitochondrial matrix"/>
    <property type="evidence" value="ECO:0007669"/>
    <property type="project" value="UniProtKB-SubCell"/>
</dbReference>
<dbReference type="AlphaFoldDB" id="A0A8B8CXX5"/>
<evidence type="ECO:0000259" key="14">
    <source>
        <dbReference type="Pfam" id="PF16026"/>
    </source>
</evidence>
<evidence type="ECO:0000256" key="7">
    <source>
        <dbReference type="ARBA" id="ARBA00022787"/>
    </source>
</evidence>
<evidence type="ECO:0000313" key="15">
    <source>
        <dbReference type="Proteomes" id="UP000694844"/>
    </source>
</evidence>
<evidence type="ECO:0000256" key="3">
    <source>
        <dbReference type="ARBA" id="ARBA00004496"/>
    </source>
</evidence>
<dbReference type="PANTHER" id="PTHR21771">
    <property type="entry name" value="MITOCHONDRIA-EATING PROTEIN-RELATED"/>
    <property type="match status" value="1"/>
</dbReference>
<keyword evidence="7" id="KW-1000">Mitochondrion outer membrane</keyword>
<proteinExistence type="inferred from homology"/>
<keyword evidence="8 13" id="KW-0175">Coiled coil</keyword>
<dbReference type="GO" id="GO:0005741">
    <property type="term" value="C:mitochondrial outer membrane"/>
    <property type="evidence" value="ECO:0007669"/>
    <property type="project" value="UniProtKB-SubCell"/>
</dbReference>
<dbReference type="RefSeq" id="XP_022320658.1">
    <property type="nucleotide sequence ID" value="XM_022464950.1"/>
</dbReference>
<evidence type="ECO:0000256" key="10">
    <source>
        <dbReference type="ARBA" id="ARBA00023128"/>
    </source>
</evidence>
<keyword evidence="9" id="KW-0446">Lipid-binding</keyword>
<dbReference type="Proteomes" id="UP000694844">
    <property type="component" value="Chromosome 3"/>
</dbReference>
<dbReference type="GO" id="GO:0035695">
    <property type="term" value="P:mitophagy by internal vacuole formation"/>
    <property type="evidence" value="ECO:0007669"/>
    <property type="project" value="TreeGrafter"/>
</dbReference>
<evidence type="ECO:0000256" key="5">
    <source>
        <dbReference type="ARBA" id="ARBA00019863"/>
    </source>
</evidence>
<evidence type="ECO:0000256" key="11">
    <source>
        <dbReference type="ARBA" id="ARBA00023136"/>
    </source>
</evidence>
<accession>A0A8B8CXX5</accession>
<evidence type="ECO:0000256" key="8">
    <source>
        <dbReference type="ARBA" id="ARBA00023054"/>
    </source>
</evidence>
<evidence type="ECO:0000256" key="12">
    <source>
        <dbReference type="ARBA" id="ARBA00032687"/>
    </source>
</evidence>
<evidence type="ECO:0000256" key="13">
    <source>
        <dbReference type="SAM" id="Coils"/>
    </source>
</evidence>
<sequence length="375" mass="43684">MFEHTERMDENMVIVESNPQKFVSSLIETLHDKISQIQEEIKDCPTDELQQCEQWVMVLNEPLIEIEDEAGFIHVSNSFLKEKTEDMFCLLDSLQKSIAIYKSKQKEKMKEETINNEINKNEKLQFRMEQLDSQIKYFESEEKRLKEKIFTLEGQKEGLLTRLSEVAGMKVFENNPNVQDLSDTKRPMKLVEAFGELYDNEWTDALEALLKKQIPERQAIENLKDILKTIFDLSCTSARNQRIGIAKCLLFDDTCTECNSDAVPQSLRRRMKMLQKEASMDVFPFIKEQIDRRIDREGLSEELRKYADRCALLSWLMNVQDPPLVLKFAAHPGEVVNKTIFTAYTKSGNFIDFVVWPVVMYEIGTVLRKGVIQPQ</sequence>
<name>A0A8B8CXX5_CRAVI</name>
<dbReference type="OrthoDB" id="6135244at2759"/>
<evidence type="ECO:0000256" key="1">
    <source>
        <dbReference type="ARBA" id="ARBA00004294"/>
    </source>
</evidence>
<keyword evidence="10" id="KW-0496">Mitochondrion</keyword>
<evidence type="ECO:0000256" key="9">
    <source>
        <dbReference type="ARBA" id="ARBA00023121"/>
    </source>
</evidence>
<dbReference type="GO" id="GO:0008289">
    <property type="term" value="F:lipid binding"/>
    <property type="evidence" value="ECO:0007669"/>
    <property type="project" value="UniProtKB-KW"/>
</dbReference>
<dbReference type="InterPro" id="IPR031981">
    <property type="entry name" value="MIEAP_C"/>
</dbReference>
<comment type="subcellular location">
    <subcellularLocation>
        <location evidence="3">Cytoplasm</location>
    </subcellularLocation>
    <subcellularLocation>
        <location evidence="2">Mitochondrion matrix</location>
    </subcellularLocation>
    <subcellularLocation>
        <location evidence="1">Mitochondrion outer membrane</location>
    </subcellularLocation>
</comment>
<dbReference type="GO" id="GO:0035694">
    <property type="term" value="P:mitochondrial protein catabolic process"/>
    <property type="evidence" value="ECO:0007669"/>
    <property type="project" value="InterPro"/>
</dbReference>
<comment type="similarity">
    <text evidence="4">Belongs to the MIEAP family.</text>
</comment>
<reference evidence="16" key="1">
    <citation type="submission" date="2025-08" db="UniProtKB">
        <authorList>
            <consortium name="RefSeq"/>
        </authorList>
    </citation>
    <scope>IDENTIFICATION</scope>
    <source>
        <tissue evidence="16">Whole sample</tissue>
    </source>
</reference>
<keyword evidence="6" id="KW-0963">Cytoplasm</keyword>
<dbReference type="Pfam" id="PF16026">
    <property type="entry name" value="MIEAP"/>
    <property type="match status" value="1"/>
</dbReference>
<organism evidence="15 16">
    <name type="scientific">Crassostrea virginica</name>
    <name type="common">Eastern oyster</name>
    <dbReference type="NCBI Taxonomy" id="6565"/>
    <lineage>
        <taxon>Eukaryota</taxon>
        <taxon>Metazoa</taxon>
        <taxon>Spiralia</taxon>
        <taxon>Lophotrochozoa</taxon>
        <taxon>Mollusca</taxon>
        <taxon>Bivalvia</taxon>
        <taxon>Autobranchia</taxon>
        <taxon>Pteriomorphia</taxon>
        <taxon>Ostreida</taxon>
        <taxon>Ostreoidea</taxon>
        <taxon>Ostreidae</taxon>
        <taxon>Crassostrea</taxon>
    </lineage>
</organism>
<evidence type="ECO:0000313" key="16">
    <source>
        <dbReference type="RefSeq" id="XP_022320658.1"/>
    </source>
</evidence>
<dbReference type="InterPro" id="IPR026169">
    <property type="entry name" value="MIEAP"/>
</dbReference>
<keyword evidence="15" id="KW-1185">Reference proteome</keyword>
<evidence type="ECO:0000256" key="6">
    <source>
        <dbReference type="ARBA" id="ARBA00022490"/>
    </source>
</evidence>
<evidence type="ECO:0000256" key="4">
    <source>
        <dbReference type="ARBA" id="ARBA00008233"/>
    </source>
</evidence>
<gene>
    <name evidence="16" type="primary">LOC111122914</name>
</gene>
<dbReference type="GeneID" id="111122914"/>